<proteinExistence type="inferred from homology"/>
<accession>A0A4P8HP25</accession>
<dbReference type="GO" id="GO:0016757">
    <property type="term" value="F:glycosyltransferase activity"/>
    <property type="evidence" value="ECO:0007669"/>
    <property type="project" value="UniProtKB-KW"/>
</dbReference>
<dbReference type="InterPro" id="IPR029044">
    <property type="entry name" value="Nucleotide-diphossugar_trans"/>
</dbReference>
<reference evidence="7 10" key="2">
    <citation type="submission" date="2020-08" db="EMBL/GenBank/DDBJ databases">
        <title>Genomic Encyclopedia of Type Strains, Phase III (KMG-III): the genomes of soil and plant-associated and newly described type strains.</title>
        <authorList>
            <person name="Whitman W."/>
        </authorList>
    </citation>
    <scope>NUCLEOTIDE SEQUENCE [LARGE SCALE GENOMIC DNA]</scope>
    <source>
        <strain evidence="7 10">CECT 7753</strain>
    </source>
</reference>
<evidence type="ECO:0000313" key="8">
    <source>
        <dbReference type="EMBL" id="QCP11453.1"/>
    </source>
</evidence>
<feature type="domain" description="Glycosyltransferase 2-like" evidence="6">
    <location>
        <begin position="520"/>
        <end position="689"/>
    </location>
</feature>
<dbReference type="EMBL" id="CP040017">
    <property type="protein sequence ID" value="QCP11453.1"/>
    <property type="molecule type" value="Genomic_DNA"/>
</dbReference>
<dbReference type="Pfam" id="PF00535">
    <property type="entry name" value="Glycos_transf_2"/>
    <property type="match status" value="1"/>
</dbReference>
<name>A0A4P8HP25_9BURK</name>
<feature type="region of interest" description="Disordered" evidence="4">
    <location>
        <begin position="1"/>
        <end position="25"/>
    </location>
</feature>
<dbReference type="PANTHER" id="PTHR43179">
    <property type="entry name" value="RHAMNOSYLTRANSFERASE WBBL"/>
    <property type="match status" value="1"/>
</dbReference>
<dbReference type="Proteomes" id="UP000584325">
    <property type="component" value="Unassembled WGS sequence"/>
</dbReference>
<evidence type="ECO:0000313" key="9">
    <source>
        <dbReference type="Proteomes" id="UP000298763"/>
    </source>
</evidence>
<feature type="domain" description="Glycosyl transferase family 1" evidence="5">
    <location>
        <begin position="1016"/>
        <end position="1139"/>
    </location>
</feature>
<dbReference type="Gene3D" id="3.40.50.2000">
    <property type="entry name" value="Glycogen Phosphorylase B"/>
    <property type="match status" value="1"/>
</dbReference>
<dbReference type="InterPro" id="IPR001296">
    <property type="entry name" value="Glyco_trans_1"/>
</dbReference>
<dbReference type="Gene3D" id="3.90.550.10">
    <property type="entry name" value="Spore Coat Polysaccharide Biosynthesis Protein SpsA, Chain A"/>
    <property type="match status" value="1"/>
</dbReference>
<organism evidence="7 10">
    <name type="scientific">Pseudoduganella umbonata</name>
    <dbReference type="NCBI Taxonomy" id="864828"/>
    <lineage>
        <taxon>Bacteria</taxon>
        <taxon>Pseudomonadati</taxon>
        <taxon>Pseudomonadota</taxon>
        <taxon>Betaproteobacteria</taxon>
        <taxon>Burkholderiales</taxon>
        <taxon>Oxalobacteraceae</taxon>
        <taxon>Telluria group</taxon>
        <taxon>Pseudoduganella</taxon>
    </lineage>
</organism>
<keyword evidence="3 7" id="KW-0808">Transferase</keyword>
<evidence type="ECO:0000256" key="2">
    <source>
        <dbReference type="ARBA" id="ARBA00022676"/>
    </source>
</evidence>
<dbReference type="PANTHER" id="PTHR43179:SF12">
    <property type="entry name" value="GALACTOFURANOSYLTRANSFERASE GLFT2"/>
    <property type="match status" value="1"/>
</dbReference>
<dbReference type="InterPro" id="IPR001173">
    <property type="entry name" value="Glyco_trans_2-like"/>
</dbReference>
<gene>
    <name evidence="8" type="ORF">FCL38_14250</name>
    <name evidence="7" type="ORF">FHS02_005947</name>
</gene>
<keyword evidence="2" id="KW-0328">Glycosyltransferase</keyword>
<dbReference type="Pfam" id="PF00534">
    <property type="entry name" value="Glycos_transf_1"/>
    <property type="match status" value="1"/>
</dbReference>
<dbReference type="OrthoDB" id="9790457at2"/>
<dbReference type="RefSeq" id="WP_137314307.1">
    <property type="nucleotide sequence ID" value="NZ_CP040017.1"/>
</dbReference>
<evidence type="ECO:0000313" key="7">
    <source>
        <dbReference type="EMBL" id="MBB3225077.1"/>
    </source>
</evidence>
<protein>
    <submittedName>
        <fullName evidence="7 8">Glycosyltransferase</fullName>
    </submittedName>
</protein>
<evidence type="ECO:0000256" key="1">
    <source>
        <dbReference type="ARBA" id="ARBA00006739"/>
    </source>
</evidence>
<evidence type="ECO:0000259" key="6">
    <source>
        <dbReference type="Pfam" id="PF00535"/>
    </source>
</evidence>
<dbReference type="SUPFAM" id="SSF53756">
    <property type="entry name" value="UDP-Glycosyltransferase/glycogen phosphorylase"/>
    <property type="match status" value="1"/>
</dbReference>
<dbReference type="Proteomes" id="UP000298763">
    <property type="component" value="Chromosome"/>
</dbReference>
<comment type="similarity">
    <text evidence="1">Belongs to the glycosyltransferase 2 family.</text>
</comment>
<reference evidence="8 9" key="1">
    <citation type="submission" date="2019-05" db="EMBL/GenBank/DDBJ databases">
        <title>Draft Genome Sequences of Six Type Strains of the Genus Massilia.</title>
        <authorList>
            <person name="Miess H."/>
            <person name="Frediansyhah A."/>
            <person name="Gross H."/>
        </authorList>
    </citation>
    <scope>NUCLEOTIDE SEQUENCE [LARGE SCALE GENOMIC DNA]</scope>
    <source>
        <strain evidence="8 9">DSMZ 26121</strain>
    </source>
</reference>
<dbReference type="SUPFAM" id="SSF53448">
    <property type="entry name" value="Nucleotide-diphospho-sugar transferases"/>
    <property type="match status" value="1"/>
</dbReference>
<dbReference type="EMBL" id="JACHXS010000016">
    <property type="protein sequence ID" value="MBB3225077.1"/>
    <property type="molecule type" value="Genomic_DNA"/>
</dbReference>
<keyword evidence="9" id="KW-1185">Reference proteome</keyword>
<evidence type="ECO:0000313" key="10">
    <source>
        <dbReference type="Proteomes" id="UP000584325"/>
    </source>
</evidence>
<evidence type="ECO:0000256" key="3">
    <source>
        <dbReference type="ARBA" id="ARBA00022679"/>
    </source>
</evidence>
<evidence type="ECO:0000259" key="5">
    <source>
        <dbReference type="Pfam" id="PF00534"/>
    </source>
</evidence>
<evidence type="ECO:0000256" key="4">
    <source>
        <dbReference type="SAM" id="MobiDB-lite"/>
    </source>
</evidence>
<dbReference type="AlphaFoldDB" id="A0A4P8HP25"/>
<sequence>MSTPQGKADAATAKKNQNKSMPIKPDFSGSFDDVAYGCVDTIDQNGVTGWYISEAEDPPLLQISYGDLVIGHTRPNMLRQDISAVAGRPSHSGFLFRWQDLATNIPLQLTGEDAHFTEVTVKCLKTNRPLHSLNSQDDIRERLLEWIRPYSQRHPTTEQFKNGGGPVLCSENLNSASPPCVDIKISGLNSAKLHGLLSWDQNNGINPSTVQLAIYVDKILIEKFDVNPRKGASSEVITRGFSWLVPEKFLNGDEHILEIRATASRRTTVSRAFKLGKGNFDAELTYMGAGRLDGFCAERTIVQERVSVELLIDGEDVFPIAESEKSHTKKGAFSFYLPNKYLDGAPHTVELLCNGKSICSIFAVCDIRGHIDVLNGNELVGWAYDAASENPLELVVIVDGSELPYVIASASRQDVGRPSGFRVELSSLTKGKSSFDITIALRHGKAPILRTPKTFFRMDGLIETIRKIMSADGETKLFESEKLALSKYLGPRLIDILRQEVGQSVFLMKPNDAISEKVKVIVPVYDGVDETIRCLVALFQSKAANETKFDVVLINDQGPNPAITPLLEKISERNDVTLLVNERNMGFVLSVNRALRITAGYDVVLLNADAVVNGNWLDRIRNIAYKNSTIASVTPFSNNATICSYPDLELENSMPQEISLSEIDQLCSKLNHAQAVEIPSGVGFCMYMKAAAIAEVGLLDAQKFGMGYAEENDWCIRARDLGWKHMHACDTFVEHIGGVSFGKDKKNSLVEKNLVILGNTYPEYTPVVMDFIQADPARMFRNRITVERIRRALNKFAEAHLYISHSFGGGIEVFCNNRANELANDNIAILKLESVGADKVRLLYEDYTAIYRLTEWVGELVPALKQLSPQRVHINSDIGHGTNVWSIHEILQIPLDVTIHDYTVVCPRVNFMTSNHTYCGEPKDSQTCNSCIENEGTYAYLNTRWRELGGTTSRWRDFYSSQLKLAENVYVPDQDVAQRLSKYFPDIKITVNPHSYIGEIPNITMPSISKGEVMRVAVIGAIGPHKGYDMLHACIAEASQKSLPLHFFVAGYTCNDDKLLKYKNVSITGKFEQEDLPDVLEELDCHVALFLSPWPETYSYTLTEALLSGLWPIVLPIGAQASRIRDANYGTILPENATARGVIETLLSLAT</sequence>